<evidence type="ECO:0000256" key="1">
    <source>
        <dbReference type="SAM" id="MobiDB-lite"/>
    </source>
</evidence>
<keyword evidence="4" id="KW-1185">Reference proteome</keyword>
<feature type="region of interest" description="Disordered" evidence="1">
    <location>
        <begin position="31"/>
        <end position="50"/>
    </location>
</feature>
<comment type="caution">
    <text evidence="3">The sequence shown here is derived from an EMBL/GenBank/DDBJ whole genome shotgun (WGS) entry which is preliminary data.</text>
</comment>
<evidence type="ECO:0000313" key="3">
    <source>
        <dbReference type="EMBL" id="GID72740.1"/>
    </source>
</evidence>
<dbReference type="Gene3D" id="3.90.1150.10">
    <property type="entry name" value="Aspartate Aminotransferase, domain 1"/>
    <property type="match status" value="1"/>
</dbReference>
<protein>
    <recommendedName>
        <fullName evidence="2">Aminotransferase class I/classII large domain-containing protein</fullName>
    </recommendedName>
</protein>
<dbReference type="InterPro" id="IPR015424">
    <property type="entry name" value="PyrdxlP-dep_Trfase"/>
</dbReference>
<dbReference type="InterPro" id="IPR015422">
    <property type="entry name" value="PyrdxlP-dep_Trfase_small"/>
</dbReference>
<dbReference type="InterPro" id="IPR015421">
    <property type="entry name" value="PyrdxlP-dep_Trfase_major"/>
</dbReference>
<accession>A0ABQ3XYG3</accession>
<dbReference type="EMBL" id="BOMI01000021">
    <property type="protein sequence ID" value="GID72740.1"/>
    <property type="molecule type" value="Genomic_DNA"/>
</dbReference>
<gene>
    <name evidence="3" type="ORF">Ade02nite_13810</name>
</gene>
<organism evidence="3 4">
    <name type="scientific">Paractinoplanes deccanensis</name>
    <dbReference type="NCBI Taxonomy" id="113561"/>
    <lineage>
        <taxon>Bacteria</taxon>
        <taxon>Bacillati</taxon>
        <taxon>Actinomycetota</taxon>
        <taxon>Actinomycetes</taxon>
        <taxon>Micromonosporales</taxon>
        <taxon>Micromonosporaceae</taxon>
        <taxon>Paractinoplanes</taxon>
    </lineage>
</organism>
<evidence type="ECO:0000259" key="2">
    <source>
        <dbReference type="Pfam" id="PF00155"/>
    </source>
</evidence>
<reference evidence="3 4" key="1">
    <citation type="submission" date="2021-01" db="EMBL/GenBank/DDBJ databases">
        <title>Whole genome shotgun sequence of Actinoplanes deccanensis NBRC 13994.</title>
        <authorList>
            <person name="Komaki H."/>
            <person name="Tamura T."/>
        </authorList>
    </citation>
    <scope>NUCLEOTIDE SEQUENCE [LARGE SCALE GENOMIC DNA]</scope>
    <source>
        <strain evidence="3 4">NBRC 13994</strain>
    </source>
</reference>
<dbReference type="RefSeq" id="WP_203760678.1">
    <property type="nucleotide sequence ID" value="NZ_BAAABO010000006.1"/>
</dbReference>
<name>A0ABQ3XYG3_9ACTN</name>
<dbReference type="Pfam" id="PF00155">
    <property type="entry name" value="Aminotran_1_2"/>
    <property type="match status" value="1"/>
</dbReference>
<dbReference type="InterPro" id="IPR029063">
    <property type="entry name" value="SAM-dependent_MTases_sf"/>
</dbReference>
<feature type="domain" description="Aminotransferase class I/classII large" evidence="2">
    <location>
        <begin position="233"/>
        <end position="440"/>
    </location>
</feature>
<dbReference type="Gene3D" id="3.40.50.150">
    <property type="entry name" value="Vaccinia Virus protein VP39"/>
    <property type="match status" value="1"/>
</dbReference>
<dbReference type="Gene3D" id="3.40.640.10">
    <property type="entry name" value="Type I PLP-dependent aspartate aminotransferase-like (Major domain)"/>
    <property type="match status" value="1"/>
</dbReference>
<dbReference type="InterPro" id="IPR004839">
    <property type="entry name" value="Aminotransferase_I/II_large"/>
</dbReference>
<dbReference type="Proteomes" id="UP000609879">
    <property type="component" value="Unassembled WGS sequence"/>
</dbReference>
<dbReference type="SUPFAM" id="SSF53383">
    <property type="entry name" value="PLP-dependent transferases"/>
    <property type="match status" value="1"/>
</dbReference>
<sequence>MTSAGAVGRLLDRWPPADRILVAGPDAARPAGELARPGRTVTAWPPAPGDPRADAAVCAGWRWTSGEAEHRRFLAEVRRRLRPGGTLILDQAAAGGDVDPLTGRGGTVRYYHPTELAGLVRAAGFRTEHVELTGAAPGAGPPGVLVAARALLAPPEALAVTGWGADAGEVRLDLRYADDETELLDPAPGKIWADVAAEADQVAGHYPVDDPFGGVRGAPVVSRFFGRPVPPGQLSFGAGVTSLLRDLAGLADGGPVVAPEHTHPDLQAWAAFAGSDVHVATAAALTARIRECRPALVLLDRPGFDAGVLALADVVRLAGVAAQTGAVVVVDESAAAYLGPAGSCATVAADTGNLVVLRGFTKAYSWGGLRAGYAICSPELAPRVRELITPMLIGEPALRAALGVLAAGDPLAALRRRVREVKPPFARKLAAGGFAVISGHPDIPWVTVADPDGAAGRALAARGIRGLLPAPAPVPAPPAPGRLHLTVPLSRRRIELFDTLFEGQDDPA</sequence>
<evidence type="ECO:0000313" key="4">
    <source>
        <dbReference type="Proteomes" id="UP000609879"/>
    </source>
</evidence>
<proteinExistence type="predicted"/>
<dbReference type="SUPFAM" id="SSF53335">
    <property type="entry name" value="S-adenosyl-L-methionine-dependent methyltransferases"/>
    <property type="match status" value="1"/>
</dbReference>